<dbReference type="InterPro" id="IPR032675">
    <property type="entry name" value="LRR_dom_sf"/>
</dbReference>
<dbReference type="Proteomes" id="UP000254230">
    <property type="component" value="Unassembled WGS sequence"/>
</dbReference>
<proteinExistence type="predicted"/>
<dbReference type="Gene3D" id="3.80.10.10">
    <property type="entry name" value="Ribonuclease Inhibitor"/>
    <property type="match status" value="1"/>
</dbReference>
<dbReference type="OrthoDB" id="5648839at2"/>
<evidence type="ECO:0000259" key="1">
    <source>
        <dbReference type="SMART" id="SM00382"/>
    </source>
</evidence>
<feature type="domain" description="AAA+ ATPase" evidence="1">
    <location>
        <begin position="1892"/>
        <end position="2026"/>
    </location>
</feature>
<reference evidence="2 4" key="1">
    <citation type="submission" date="2015-11" db="EMBL/GenBank/DDBJ databases">
        <title>Genomic analysis of 38 Legionella species identifies large and diverse effector repertoires.</title>
        <authorList>
            <person name="Burstein D."/>
            <person name="Amaro F."/>
            <person name="Zusman T."/>
            <person name="Lifshitz Z."/>
            <person name="Cohen O."/>
            <person name="Gilbert J.A."/>
            <person name="Pupko T."/>
            <person name="Shuman H.A."/>
            <person name="Segal G."/>
        </authorList>
    </citation>
    <scope>NUCLEOTIDE SEQUENCE [LARGE SCALE GENOMIC DNA]</scope>
    <source>
        <strain evidence="2 4">ATCC 49507</strain>
    </source>
</reference>
<organism evidence="3 5">
    <name type="scientific">Legionella quateirensis</name>
    <dbReference type="NCBI Taxonomy" id="45072"/>
    <lineage>
        <taxon>Bacteria</taxon>
        <taxon>Pseudomonadati</taxon>
        <taxon>Pseudomonadota</taxon>
        <taxon>Gammaproteobacteria</taxon>
        <taxon>Legionellales</taxon>
        <taxon>Legionellaceae</taxon>
        <taxon>Legionella</taxon>
    </lineage>
</organism>
<reference evidence="3 5" key="2">
    <citation type="submission" date="2018-06" db="EMBL/GenBank/DDBJ databases">
        <authorList>
            <consortium name="Pathogen Informatics"/>
            <person name="Doyle S."/>
        </authorList>
    </citation>
    <scope>NUCLEOTIDE SEQUENCE [LARGE SCALE GENOMIC DNA]</scope>
    <source>
        <strain evidence="3 5">NCTC12376</strain>
    </source>
</reference>
<dbReference type="EMBL" id="UGOW01000001">
    <property type="protein sequence ID" value="STY19148.1"/>
    <property type="molecule type" value="Genomic_DNA"/>
</dbReference>
<dbReference type="SUPFAM" id="SSF52540">
    <property type="entry name" value="P-loop containing nucleoside triphosphate hydrolases"/>
    <property type="match status" value="2"/>
</dbReference>
<dbReference type="SMART" id="SM00382">
    <property type="entry name" value="AAA"/>
    <property type="match status" value="2"/>
</dbReference>
<dbReference type="InterPro" id="IPR003593">
    <property type="entry name" value="AAA+_ATPase"/>
</dbReference>
<evidence type="ECO:0000313" key="2">
    <source>
        <dbReference type="EMBL" id="KTD52730.1"/>
    </source>
</evidence>
<dbReference type="InterPro" id="IPR027417">
    <property type="entry name" value="P-loop_NTPase"/>
</dbReference>
<evidence type="ECO:0000313" key="3">
    <source>
        <dbReference type="EMBL" id="STY19148.1"/>
    </source>
</evidence>
<dbReference type="STRING" id="45072.Lqua_0563"/>
<protein>
    <recommendedName>
        <fullName evidence="1">AAA+ ATPase domain-containing protein</fullName>
    </recommendedName>
</protein>
<feature type="domain" description="AAA+ ATPase" evidence="1">
    <location>
        <begin position="1619"/>
        <end position="1741"/>
    </location>
</feature>
<name>A0A378L0G5_9GAMM</name>
<accession>A0A378L0G5</accession>
<dbReference type="Gene3D" id="3.40.50.300">
    <property type="entry name" value="P-loop containing nucleotide triphosphate hydrolases"/>
    <property type="match status" value="1"/>
</dbReference>
<dbReference type="RefSeq" id="WP_058472773.1">
    <property type="nucleotide sequence ID" value="NZ_CAAAIL010000011.1"/>
</dbReference>
<dbReference type="Proteomes" id="UP000054639">
    <property type="component" value="Unassembled WGS sequence"/>
</dbReference>
<evidence type="ECO:0000313" key="4">
    <source>
        <dbReference type="Proteomes" id="UP000054639"/>
    </source>
</evidence>
<dbReference type="SUPFAM" id="SSF52058">
    <property type="entry name" value="L domain-like"/>
    <property type="match status" value="1"/>
</dbReference>
<sequence>MSIPGDFYCLLSQTKPAYTYAPTENLDINKLIQSKAPWILPASLVQKPKKLILSDWTAKNWSYHKMYVVQDALFDLVNQGFSLYIQQYGDIVPLLIDGITNLIRPDIRAAIRPVQSGRLITKATTQYRMSKDETFILDDYWIDRLIGNIEHNAPRTLNQSDYMGLNREEIRILEKSLDQLNPPLQLLIQDELSDESIKRFGAFKNSFPTINSIQRIRKMSEPSTKSSKEQWLELLSNGSCLQELIYPAANDRFKPDESSLMNLTYLDCDSSLIENLADLFVFVPNLKELSIRRFDASSKLNTHVLQLMFLKLNFSNLHFKQLLQLLNEQAQSIQFLSLANSIVNDDDLIEESMLLEPPQCVHLREINLTESYLTTKSLNLLLSRAPNLKRLTLGGTIFEDRESFIDLNEINKDVLSRLESLCLLSLTWDDDVFNLLSNKLTNLKCLHLMSFTFDNLPEQNVCRMEQVEELIITVSEFEEEEDLTKLLQCFPNLKRLQFINNSYTGINDLIFDVASCKKVKVIDLSDHFAFIDENTVMDVINTAPNLETLNLINCNNISAREWNKLSVELPHLNVCWHWDDGDEEQEDEDYQLCSDDAEHQEHNLADYRDFEPTPEDFKFQFKGRSVSIDQNMIIEKLSQYFSLNQIKTQYIPKLQDGICYALSQLFKKCTTEEWNQFIHRMNAWDGQLTTVNEELKNDFKMLWKVIKQYQFNQKRNVQYIGDNLEHFLSINSILNSTSAGQLKIHDDDVDDWIGSILTPDSSEESIQTRTESNTILNPRKIKLQQGCILSNFWHAICIRLIADDQWLVYDPNYKDGVKTVSTTELCHLIHTALGRLVSIEMEDESIVPEIYNPDQFIQLGGLFHLIHDVNSNALAGLLPMEYQFSAQALEGVLLKDLKGVPAWFSGISSPHTRQFTCKLLEQLYRLNPGSCSSTLKKSIQLLTPEQKKKCIVELIRTGSKTPSSSFDILSCSAPALPSELTTALIDTLRNSSDINYFEKVLKTWHKPSNSFDTLDEYCQYVLHPEGYKKHLIELDSTTSVQALRLALKRQCYFTNRPVYYIHSPDDLICSASFIQRDHNNHGILRKGPGGPLHDFLTADHGDQSPVLLVNYEQFSAEDIVRFNALLDEKGFADGTPVPENVQIIGLYNTSKPDCYQGDDFYSRFNKKEQCPISAKKLIKSVPPLPIDSEEEAAQGVVINLFNASDWKERLLGRWELDGTNLTFREGALSKLQGTLITIENGPWDDEDFNLFWTEACYPGTQYFPGSSIPVPSTIQLNKKTGYALNELKEWLQVQNLSDDCMNSKDHPHVLNPHRIADYFHNYRYEESDHSLRKEPGLIEQAQNSTLDVSFTRSISLDDWARILTECQKYQVRLRVNPAPGVSFPDSFEFNALDNRLEQTNWHPTGLCKTEVIKTTDSDATISMLATSQSDWHVIDVSELDASDLLRRIDGQLNKELLQFKFHQRSSWLLAALAAGKNVVLKGHFSKELEDQLASLLVQRMNTGVEPGTLILITEDSDSFHYVTNKVHEVCEQDKRTCLGEFPHELEPFIASESLSKLKARSTYLQAFPECSKRDAAWSGMSCHTAEITPLASFNPLTAKQEADEFTSARLSLVRRMLNVAPYVFLSGLSGVGKTTLVTKELVQDGEQLHQGIDKIKAWALDTSPGRKYLFLDEATLSCGNWSVFEGLFNNPPSIFYDGQYYPLSAEHKVIFAGNPVSYGDERRLATLFERHGNAVEFELLPTAVLYEKILKPAFVQQCLDDDVPQLSSVFLDVYRFMVSCSTTDVLITPRELEMMALLTNSYCQKNPSVDRLDVAAHYAFKIAINLVPKSKKALFIERFKPQYPLPTTVSDDHTEFLLTQSRMDSQQLLDDLLDLREWRQTFAVNDTQRYGGLGGLTFEGEPGIGKSEQIKQTLLARGFKPMSINSVPKPGDKPMYLIPVSMSYTDKEALLLKAFHEGAVVVIDEINSSPMMEKLLNSLLMGKTPQGNKPNIPGFLIIGTQNPVTLSGRRAPSNALSRRIITEQLPLYSKSEMLDILMKEGVQEIIARDMIAAFINNRQRAEKEHLSPGPTFRDLLHLGQCSRNKNVKKRERVDNCIERVANETKQARTVVGRKHSSSVSTHFSSSSSPCFYNPSKRSERGFGHSELLTKRMRGF</sequence>
<gene>
    <name evidence="2" type="ORF">Lqua_0563</name>
    <name evidence="3" type="ORF">NCTC12376_02979</name>
</gene>
<keyword evidence="4" id="KW-1185">Reference proteome</keyword>
<evidence type="ECO:0000313" key="5">
    <source>
        <dbReference type="Proteomes" id="UP000254230"/>
    </source>
</evidence>
<dbReference type="EMBL" id="LNYR01000006">
    <property type="protein sequence ID" value="KTD52730.1"/>
    <property type="molecule type" value="Genomic_DNA"/>
</dbReference>